<evidence type="ECO:0000313" key="15">
    <source>
        <dbReference type="EMBL" id="OIJ24378.1"/>
    </source>
</evidence>
<evidence type="ECO:0000256" key="9">
    <source>
        <dbReference type="ARBA" id="ARBA00029596"/>
    </source>
</evidence>
<evidence type="ECO:0000256" key="3">
    <source>
        <dbReference type="ARBA" id="ARBA00008621"/>
    </source>
</evidence>
<evidence type="ECO:0000256" key="5">
    <source>
        <dbReference type="ARBA" id="ARBA00012213"/>
    </source>
</evidence>
<dbReference type="PANTHER" id="PTHR33254:SF4">
    <property type="entry name" value="4-HYDROXY-4-METHYL-2-OXOGLUTARATE ALDOLASE 3-RELATED"/>
    <property type="match status" value="1"/>
</dbReference>
<keyword evidence="16" id="KW-1185">Reference proteome</keyword>
<evidence type="ECO:0000256" key="1">
    <source>
        <dbReference type="ARBA" id="ARBA00001342"/>
    </source>
</evidence>
<dbReference type="EC" id="4.1.3.17" evidence="5"/>
<comment type="caution">
    <text evidence="15">The sequence shown here is derived from an EMBL/GenBank/DDBJ whole genome shotgun (WGS) entry which is preliminary data.</text>
</comment>
<dbReference type="CDD" id="cd16841">
    <property type="entry name" value="RraA_family"/>
    <property type="match status" value="1"/>
</dbReference>
<dbReference type="SUPFAM" id="SSF89562">
    <property type="entry name" value="RraA-like"/>
    <property type="match status" value="1"/>
</dbReference>
<keyword evidence="15" id="KW-0808">Transferase</keyword>
<dbReference type="InterPro" id="IPR036704">
    <property type="entry name" value="RraA/RraA-like_sf"/>
</dbReference>
<dbReference type="OrthoDB" id="943692at2"/>
<dbReference type="GO" id="GO:0008168">
    <property type="term" value="F:methyltransferase activity"/>
    <property type="evidence" value="ECO:0007669"/>
    <property type="project" value="UniProtKB-KW"/>
</dbReference>
<comment type="cofactor">
    <cofactor evidence="2">
        <name>a divalent metal cation</name>
        <dbReference type="ChEBI" id="CHEBI:60240"/>
    </cofactor>
</comment>
<feature type="binding site" evidence="13">
    <location>
        <position position="130"/>
    </location>
    <ligand>
        <name>substrate</name>
    </ligand>
</feature>
<feature type="binding site" evidence="13">
    <location>
        <begin position="108"/>
        <end position="111"/>
    </location>
    <ligand>
        <name>substrate</name>
    </ligand>
</feature>
<feature type="compositionally biased region" description="Polar residues" evidence="14">
    <location>
        <begin position="1"/>
        <end position="12"/>
    </location>
</feature>
<keyword evidence="15" id="KW-0489">Methyltransferase</keyword>
<feature type="region of interest" description="Disordered" evidence="14">
    <location>
        <begin position="1"/>
        <end position="23"/>
    </location>
</feature>
<dbReference type="GO" id="GO:0008948">
    <property type="term" value="F:oxaloacetate decarboxylase activity"/>
    <property type="evidence" value="ECO:0007669"/>
    <property type="project" value="UniProtKB-EC"/>
</dbReference>
<dbReference type="Gene3D" id="3.50.30.40">
    <property type="entry name" value="Ribonuclease E inhibitor RraA/RraA-like"/>
    <property type="match status" value="1"/>
</dbReference>
<keyword evidence="13" id="KW-0479">Metal-binding</keyword>
<organism evidence="15 16">
    <name type="scientific">Nocardioides luteus</name>
    <dbReference type="NCBI Taxonomy" id="1844"/>
    <lineage>
        <taxon>Bacteria</taxon>
        <taxon>Bacillati</taxon>
        <taxon>Actinomycetota</taxon>
        <taxon>Actinomycetes</taxon>
        <taxon>Propionibacteriales</taxon>
        <taxon>Nocardioidaceae</taxon>
        <taxon>Nocardioides</taxon>
    </lineage>
</organism>
<dbReference type="GO" id="GO:0046872">
    <property type="term" value="F:metal ion binding"/>
    <property type="evidence" value="ECO:0007669"/>
    <property type="project" value="UniProtKB-KW"/>
</dbReference>
<evidence type="ECO:0000256" key="8">
    <source>
        <dbReference type="ARBA" id="ARBA00025046"/>
    </source>
</evidence>
<gene>
    <name evidence="15" type="ORF">UG56_023110</name>
</gene>
<evidence type="ECO:0000313" key="16">
    <source>
        <dbReference type="Proteomes" id="UP000033772"/>
    </source>
</evidence>
<reference evidence="15" key="1">
    <citation type="submission" date="2016-10" db="EMBL/GenBank/DDBJ databases">
        <title>Draft Genome Sequence of Nocardioides luteus Strain BAFB, an Alkane-Degrading Bacterium Isolated from JP-7 Polluted Soil.</title>
        <authorList>
            <person name="Brown L."/>
            <person name="Ruiz O.N."/>
            <person name="Gunasekera T."/>
        </authorList>
    </citation>
    <scope>NUCLEOTIDE SEQUENCE [LARGE SCALE GENOMIC DNA]</scope>
    <source>
        <strain evidence="15">BAFB</strain>
    </source>
</reference>
<dbReference type="STRING" id="1844.UG56_023110"/>
<dbReference type="EC" id="4.1.1.112" evidence="6"/>
<evidence type="ECO:0000256" key="6">
    <source>
        <dbReference type="ARBA" id="ARBA00012947"/>
    </source>
</evidence>
<keyword evidence="13" id="KW-0460">Magnesium</keyword>
<dbReference type="NCBIfam" id="NF004850">
    <property type="entry name" value="PRK06201.1"/>
    <property type="match status" value="1"/>
</dbReference>
<dbReference type="Proteomes" id="UP000033772">
    <property type="component" value="Unassembled WGS sequence"/>
</dbReference>
<evidence type="ECO:0000256" key="10">
    <source>
        <dbReference type="ARBA" id="ARBA00030169"/>
    </source>
</evidence>
<comment type="similarity">
    <text evidence="3">Belongs to the class II aldolase/RraA-like family.</text>
</comment>
<dbReference type="RefSeq" id="WP_045547527.1">
    <property type="nucleotide sequence ID" value="NZ_JZDQ02000040.1"/>
</dbReference>
<protein>
    <recommendedName>
        <fullName evidence="7">Putative 4-hydroxy-4-methyl-2-oxoglutarate aldolase</fullName>
        <ecNumber evidence="6">4.1.1.112</ecNumber>
        <ecNumber evidence="5">4.1.3.17</ecNumber>
    </recommendedName>
    <alternativeName>
        <fullName evidence="11">Oxaloacetate decarboxylase</fullName>
    </alternativeName>
    <alternativeName>
        <fullName evidence="9">Regulator of ribonuclease activity homolog</fullName>
    </alternativeName>
    <alternativeName>
        <fullName evidence="10">RraA-like protein</fullName>
    </alternativeName>
</protein>
<name>A0A1J4MYM9_9ACTN</name>
<evidence type="ECO:0000256" key="7">
    <source>
        <dbReference type="ARBA" id="ARBA00016549"/>
    </source>
</evidence>
<comment type="subunit">
    <text evidence="4">Homotrimer.</text>
</comment>
<evidence type="ECO:0000256" key="12">
    <source>
        <dbReference type="ARBA" id="ARBA00047973"/>
    </source>
</evidence>
<accession>A0A1J4MYM9</accession>
<feature type="binding site" evidence="13">
    <location>
        <position position="131"/>
    </location>
    <ligand>
        <name>Mg(2+)</name>
        <dbReference type="ChEBI" id="CHEBI:18420"/>
    </ligand>
</feature>
<sequence length="227" mass="23522">MTDSILTDQQLNPGGRVATARPERPDEALLDRFRRLPTANIGDAMDRLGSLDSVIAPAWPGASMVGTAFTVWTRPGDNLGIHQALAQVEPGEVIVVSGGADESRALIGELIGGKAKARGVAGFLLDGAVRDADGLAEYEMPVFARSRTPAGPYKHGPYALSVDVAVAGVVVRPGDIIVGDADGVVVVPLESAAVIADRAEAKHAAEEATRRDIDVSLGIATAAGEQR</sequence>
<dbReference type="Pfam" id="PF03737">
    <property type="entry name" value="RraA-like"/>
    <property type="match status" value="1"/>
</dbReference>
<evidence type="ECO:0000256" key="4">
    <source>
        <dbReference type="ARBA" id="ARBA00011233"/>
    </source>
</evidence>
<dbReference type="PANTHER" id="PTHR33254">
    <property type="entry name" value="4-HYDROXY-4-METHYL-2-OXOGLUTARATE ALDOLASE 3-RELATED"/>
    <property type="match status" value="1"/>
</dbReference>
<comment type="cofactor">
    <cofactor evidence="13">
        <name>Mg(2+)</name>
        <dbReference type="ChEBI" id="CHEBI:18420"/>
    </cofactor>
</comment>
<evidence type="ECO:0000256" key="14">
    <source>
        <dbReference type="SAM" id="MobiDB-lite"/>
    </source>
</evidence>
<dbReference type="GO" id="GO:0047443">
    <property type="term" value="F:4-hydroxy-4-methyl-2-oxoglutarate aldolase activity"/>
    <property type="evidence" value="ECO:0007669"/>
    <property type="project" value="UniProtKB-EC"/>
</dbReference>
<comment type="catalytic activity">
    <reaction evidence="12">
        <text>oxaloacetate + H(+) = pyruvate + CO2</text>
        <dbReference type="Rhea" id="RHEA:15641"/>
        <dbReference type="ChEBI" id="CHEBI:15361"/>
        <dbReference type="ChEBI" id="CHEBI:15378"/>
        <dbReference type="ChEBI" id="CHEBI:16452"/>
        <dbReference type="ChEBI" id="CHEBI:16526"/>
        <dbReference type="EC" id="4.1.1.112"/>
    </reaction>
</comment>
<dbReference type="AlphaFoldDB" id="A0A1J4MYM9"/>
<evidence type="ECO:0000256" key="11">
    <source>
        <dbReference type="ARBA" id="ARBA00032305"/>
    </source>
</evidence>
<dbReference type="InterPro" id="IPR005493">
    <property type="entry name" value="RraA/RraA-like"/>
</dbReference>
<dbReference type="GO" id="GO:0032259">
    <property type="term" value="P:methylation"/>
    <property type="evidence" value="ECO:0007669"/>
    <property type="project" value="UniProtKB-KW"/>
</dbReference>
<dbReference type="EMBL" id="JZDQ02000040">
    <property type="protein sequence ID" value="OIJ24378.1"/>
    <property type="molecule type" value="Genomic_DNA"/>
</dbReference>
<evidence type="ECO:0000256" key="2">
    <source>
        <dbReference type="ARBA" id="ARBA00001968"/>
    </source>
</evidence>
<comment type="function">
    <text evidence="8">Catalyzes the aldol cleavage of 4-hydroxy-4-methyl-2-oxoglutarate (HMG) into 2 molecules of pyruvate. Also contains a secondary oxaloacetate (OAA) decarboxylase activity due to the common pyruvate enolate transition state formed following C-C bond cleavage in the retro-aldol and decarboxylation reactions.</text>
</comment>
<evidence type="ECO:0000256" key="13">
    <source>
        <dbReference type="PIRSR" id="PIRSR605493-1"/>
    </source>
</evidence>
<proteinExistence type="inferred from homology"/>
<comment type="catalytic activity">
    <reaction evidence="1">
        <text>4-hydroxy-4-methyl-2-oxoglutarate = 2 pyruvate</text>
        <dbReference type="Rhea" id="RHEA:22748"/>
        <dbReference type="ChEBI" id="CHEBI:15361"/>
        <dbReference type="ChEBI" id="CHEBI:58276"/>
        <dbReference type="EC" id="4.1.3.17"/>
    </reaction>
</comment>